<dbReference type="EMBL" id="OKRC01000004">
    <property type="protein sequence ID" value="SPE20704.1"/>
    <property type="molecule type" value="Genomic_DNA"/>
</dbReference>
<evidence type="ECO:0000256" key="7">
    <source>
        <dbReference type="ARBA" id="ARBA00022967"/>
    </source>
</evidence>
<dbReference type="GO" id="GO:0042626">
    <property type="term" value="F:ATPase-coupled transmembrane transporter activity"/>
    <property type="evidence" value="ECO:0007669"/>
    <property type="project" value="TreeGrafter"/>
</dbReference>
<comment type="similarity">
    <text evidence="2">Belongs to the ABC transporter superfamily.</text>
</comment>
<dbReference type="EMBL" id="CP122959">
    <property type="protein sequence ID" value="WGI19034.1"/>
    <property type="molecule type" value="Genomic_DNA"/>
</dbReference>
<dbReference type="GO" id="GO:0043190">
    <property type="term" value="C:ATP-binding cassette (ABC) transporter complex"/>
    <property type="evidence" value="ECO:0007669"/>
    <property type="project" value="TreeGrafter"/>
</dbReference>
<dbReference type="InterPro" id="IPR030947">
    <property type="entry name" value="EcfA_1"/>
</dbReference>
<dbReference type="PROSITE" id="PS00211">
    <property type="entry name" value="ABC_TRANSPORTER_1"/>
    <property type="match status" value="1"/>
</dbReference>
<feature type="domain" description="ABC transporter" evidence="9">
    <location>
        <begin position="7"/>
        <end position="241"/>
    </location>
</feature>
<dbReference type="PANTHER" id="PTHR43553">
    <property type="entry name" value="HEAVY METAL TRANSPORTER"/>
    <property type="match status" value="1"/>
</dbReference>
<dbReference type="InterPro" id="IPR050095">
    <property type="entry name" value="ECF_ABC_transporter_ATP-bd"/>
</dbReference>
<reference evidence="11" key="2">
    <citation type="submission" date="2023-04" db="EMBL/GenBank/DDBJ databases">
        <title>Novel strain of Lactilactobacillus sakei and use thereof.</title>
        <authorList>
            <person name="Kim S.Y."/>
        </authorList>
    </citation>
    <scope>NUCLEOTIDE SEQUENCE</scope>
    <source>
        <strain evidence="11">HUP1</strain>
    </source>
</reference>
<dbReference type="Proteomes" id="UP000239650">
    <property type="component" value="Unassembled WGS sequence"/>
</dbReference>
<dbReference type="CDD" id="cd03225">
    <property type="entry name" value="ABC_cobalt_CbiO_domain1"/>
    <property type="match status" value="1"/>
</dbReference>
<dbReference type="InterPro" id="IPR015856">
    <property type="entry name" value="ABC_transpr_CbiO/EcfA_su"/>
</dbReference>
<sequence length="280" mass="31039">MDENKIIEVAHLKYEYPQASRLALNDLSVSINAGEWVAIIGHNGSGKSTFAKSLNGLLDLQSGSIMIDGLPLSIETVWDIRRKIGMVFQNPDNQFVGATVEDDVAFGLENQGIERTEMQRRVQDAVDRVGMTQFMTREPSRLSGGQKQRVALAGIIAQQPEILILDEATSMLDPKGRQEVLETIHTLKQETNMTVLSITHDIDEAASADRIVMLDKGQVIDQGTPAEIFAYGQRLLDLGLDVPYPEKLKAALTKLGVPMPADYLTTERMVDHLWTLHSKM</sequence>
<reference evidence="10 12" key="1">
    <citation type="submission" date="2018-02" db="EMBL/GenBank/DDBJ databases">
        <authorList>
            <person name="Rodrigo-Torres L."/>
            <person name="Arahal R. D."/>
            <person name="Lucena T."/>
        </authorList>
    </citation>
    <scope>NUCLEOTIDE SEQUENCE [LARGE SCALE GENOMIC DNA]</scope>
    <source>
        <strain evidence="10 12">CECT 9267</strain>
    </source>
</reference>
<protein>
    <submittedName>
        <fullName evidence="11">Energy-coupling factor ABC transporter ATP-binding protein</fullName>
    </submittedName>
    <submittedName>
        <fullName evidence="10">Energy-coupling factor transporter ATP-binding protein EcfA1</fullName>
        <ecNumber evidence="10">3.6.3.-</ecNumber>
    </submittedName>
</protein>
<dbReference type="FunFam" id="3.40.50.300:FF:000224">
    <property type="entry name" value="Energy-coupling factor transporter ATP-binding protein EcfA"/>
    <property type="match status" value="1"/>
</dbReference>
<keyword evidence="4" id="KW-1003">Cell membrane</keyword>
<evidence type="ECO:0000256" key="4">
    <source>
        <dbReference type="ARBA" id="ARBA00022475"/>
    </source>
</evidence>
<keyword evidence="3" id="KW-0813">Transport</keyword>
<proteinExistence type="inferred from homology"/>
<dbReference type="GO" id="GO:0005524">
    <property type="term" value="F:ATP binding"/>
    <property type="evidence" value="ECO:0007669"/>
    <property type="project" value="UniProtKB-KW"/>
</dbReference>
<dbReference type="InterPro" id="IPR003439">
    <property type="entry name" value="ABC_transporter-like_ATP-bd"/>
</dbReference>
<dbReference type="NCBIfam" id="NF010167">
    <property type="entry name" value="PRK13648.1"/>
    <property type="match status" value="1"/>
</dbReference>
<name>A0AAE8J6A9_LATSK</name>
<dbReference type="NCBIfam" id="TIGR04520">
    <property type="entry name" value="ECF_ATPase_1"/>
    <property type="match status" value="1"/>
</dbReference>
<keyword evidence="7" id="KW-1278">Translocase</keyword>
<dbReference type="PANTHER" id="PTHR43553:SF24">
    <property type="entry name" value="ENERGY-COUPLING FACTOR TRANSPORTER ATP-BINDING PROTEIN ECFA1"/>
    <property type="match status" value="1"/>
</dbReference>
<dbReference type="SUPFAM" id="SSF52540">
    <property type="entry name" value="P-loop containing nucleoside triphosphate hydrolases"/>
    <property type="match status" value="1"/>
</dbReference>
<dbReference type="Gene3D" id="3.40.50.300">
    <property type="entry name" value="P-loop containing nucleotide triphosphate hydrolases"/>
    <property type="match status" value="1"/>
</dbReference>
<accession>A0AAE8J6A9</accession>
<comment type="subcellular location">
    <subcellularLocation>
        <location evidence="1">Cell membrane</location>
        <topology evidence="1">Peripheral membrane protein</topology>
    </subcellularLocation>
</comment>
<keyword evidence="10" id="KW-0378">Hydrolase</keyword>
<keyword evidence="5" id="KW-0547">Nucleotide-binding</keyword>
<evidence type="ECO:0000256" key="5">
    <source>
        <dbReference type="ARBA" id="ARBA00022741"/>
    </source>
</evidence>
<evidence type="ECO:0000313" key="11">
    <source>
        <dbReference type="EMBL" id="WGI19034.1"/>
    </source>
</evidence>
<evidence type="ECO:0000313" key="12">
    <source>
        <dbReference type="Proteomes" id="UP000239650"/>
    </source>
</evidence>
<evidence type="ECO:0000313" key="10">
    <source>
        <dbReference type="EMBL" id="SPE20704.1"/>
    </source>
</evidence>
<dbReference type="SMART" id="SM00382">
    <property type="entry name" value="AAA"/>
    <property type="match status" value="1"/>
</dbReference>
<evidence type="ECO:0000256" key="1">
    <source>
        <dbReference type="ARBA" id="ARBA00004202"/>
    </source>
</evidence>
<dbReference type="NCBIfam" id="NF010156">
    <property type="entry name" value="PRK13635.1"/>
    <property type="match status" value="1"/>
</dbReference>
<organism evidence="10 12">
    <name type="scientific">Latilactobacillus sakei</name>
    <name type="common">Lactobacillus sakei</name>
    <dbReference type="NCBI Taxonomy" id="1599"/>
    <lineage>
        <taxon>Bacteria</taxon>
        <taxon>Bacillati</taxon>
        <taxon>Bacillota</taxon>
        <taxon>Bacilli</taxon>
        <taxon>Lactobacillales</taxon>
        <taxon>Lactobacillaceae</taxon>
        <taxon>Latilactobacillus</taxon>
    </lineage>
</organism>
<evidence type="ECO:0000256" key="2">
    <source>
        <dbReference type="ARBA" id="ARBA00005417"/>
    </source>
</evidence>
<dbReference type="Pfam" id="PF00005">
    <property type="entry name" value="ABC_tran"/>
    <property type="match status" value="1"/>
</dbReference>
<dbReference type="RefSeq" id="WP_105300113.1">
    <property type="nucleotide sequence ID" value="NZ_CP122959.1"/>
</dbReference>
<evidence type="ECO:0000256" key="6">
    <source>
        <dbReference type="ARBA" id="ARBA00022840"/>
    </source>
</evidence>
<evidence type="ECO:0000259" key="9">
    <source>
        <dbReference type="PROSITE" id="PS50893"/>
    </source>
</evidence>
<evidence type="ECO:0000256" key="3">
    <source>
        <dbReference type="ARBA" id="ARBA00022448"/>
    </source>
</evidence>
<gene>
    <name evidence="10" type="primary">ecfA1</name>
    <name evidence="10" type="ORF">LAS9267_01063</name>
    <name evidence="11" type="ORF">QBD03_09865</name>
</gene>
<dbReference type="InterPro" id="IPR027417">
    <property type="entry name" value="P-loop_NTPase"/>
</dbReference>
<evidence type="ECO:0000256" key="8">
    <source>
        <dbReference type="ARBA" id="ARBA00023136"/>
    </source>
</evidence>
<dbReference type="PROSITE" id="PS50893">
    <property type="entry name" value="ABC_TRANSPORTER_2"/>
    <property type="match status" value="1"/>
</dbReference>
<dbReference type="EC" id="3.6.3.-" evidence="10"/>
<dbReference type="AlphaFoldDB" id="A0AAE8J6A9"/>
<keyword evidence="8" id="KW-0472">Membrane</keyword>
<dbReference type="Proteomes" id="UP001179858">
    <property type="component" value="Chromosome"/>
</dbReference>
<dbReference type="InterPro" id="IPR017871">
    <property type="entry name" value="ABC_transporter-like_CS"/>
</dbReference>
<dbReference type="GO" id="GO:0016887">
    <property type="term" value="F:ATP hydrolysis activity"/>
    <property type="evidence" value="ECO:0007669"/>
    <property type="project" value="InterPro"/>
</dbReference>
<dbReference type="InterPro" id="IPR003593">
    <property type="entry name" value="AAA+_ATPase"/>
</dbReference>
<keyword evidence="6 10" id="KW-0067">ATP-binding</keyword>